<dbReference type="SUPFAM" id="SSF51905">
    <property type="entry name" value="FAD/NAD(P)-binding domain"/>
    <property type="match status" value="1"/>
</dbReference>
<dbReference type="Gene3D" id="3.30.9.10">
    <property type="entry name" value="D-Amino Acid Oxidase, subunit A, domain 2"/>
    <property type="match status" value="1"/>
</dbReference>
<evidence type="ECO:0000256" key="3">
    <source>
        <dbReference type="ARBA" id="ARBA00022827"/>
    </source>
</evidence>
<accession>A0A9P4IR97</accession>
<feature type="domain" description="FAD-binding" evidence="5">
    <location>
        <begin position="9"/>
        <end position="364"/>
    </location>
</feature>
<reference evidence="6" key="1">
    <citation type="journal article" date="2020" name="Stud. Mycol.">
        <title>101 Dothideomycetes genomes: a test case for predicting lifestyles and emergence of pathogens.</title>
        <authorList>
            <person name="Haridas S."/>
            <person name="Albert R."/>
            <person name="Binder M."/>
            <person name="Bloem J."/>
            <person name="Labutti K."/>
            <person name="Salamov A."/>
            <person name="Andreopoulos B."/>
            <person name="Baker S."/>
            <person name="Barry K."/>
            <person name="Bills G."/>
            <person name="Bluhm B."/>
            <person name="Cannon C."/>
            <person name="Castanera R."/>
            <person name="Culley D."/>
            <person name="Daum C."/>
            <person name="Ezra D."/>
            <person name="Gonzalez J."/>
            <person name="Henrissat B."/>
            <person name="Kuo A."/>
            <person name="Liang C."/>
            <person name="Lipzen A."/>
            <person name="Lutzoni F."/>
            <person name="Magnuson J."/>
            <person name="Mondo S."/>
            <person name="Nolan M."/>
            <person name="Ohm R."/>
            <person name="Pangilinan J."/>
            <person name="Park H.-J."/>
            <person name="Ramirez L."/>
            <person name="Alfaro M."/>
            <person name="Sun H."/>
            <person name="Tritt A."/>
            <person name="Yoshinaga Y."/>
            <person name="Zwiers L.-H."/>
            <person name="Turgeon B."/>
            <person name="Goodwin S."/>
            <person name="Spatafora J."/>
            <person name="Crous P."/>
            <person name="Grigoriev I."/>
        </authorList>
    </citation>
    <scope>NUCLEOTIDE SEQUENCE</scope>
    <source>
        <strain evidence="6">CBS 133067</strain>
    </source>
</reference>
<evidence type="ECO:0000313" key="7">
    <source>
        <dbReference type="Proteomes" id="UP000799772"/>
    </source>
</evidence>
<dbReference type="Pfam" id="PF01494">
    <property type="entry name" value="FAD_binding_3"/>
    <property type="match status" value="1"/>
</dbReference>
<dbReference type="InterPro" id="IPR050641">
    <property type="entry name" value="RIFMO-like"/>
</dbReference>
<dbReference type="AlphaFoldDB" id="A0A9P4IR97"/>
<evidence type="ECO:0000256" key="4">
    <source>
        <dbReference type="ARBA" id="ARBA00023002"/>
    </source>
</evidence>
<name>A0A9P4IR97_9PEZI</name>
<gene>
    <name evidence="6" type="ORF">NA57DRAFT_70132</name>
</gene>
<dbReference type="PRINTS" id="PR00420">
    <property type="entry name" value="RNGMNOXGNASE"/>
</dbReference>
<organism evidence="6 7">
    <name type="scientific">Rhizodiscina lignyota</name>
    <dbReference type="NCBI Taxonomy" id="1504668"/>
    <lineage>
        <taxon>Eukaryota</taxon>
        <taxon>Fungi</taxon>
        <taxon>Dikarya</taxon>
        <taxon>Ascomycota</taxon>
        <taxon>Pezizomycotina</taxon>
        <taxon>Dothideomycetes</taxon>
        <taxon>Pleosporomycetidae</taxon>
        <taxon>Aulographales</taxon>
        <taxon>Rhizodiscinaceae</taxon>
        <taxon>Rhizodiscina</taxon>
    </lineage>
</organism>
<keyword evidence="3" id="KW-0274">FAD</keyword>
<dbReference type="EMBL" id="ML978121">
    <property type="protein sequence ID" value="KAF2103920.1"/>
    <property type="molecule type" value="Genomic_DNA"/>
</dbReference>
<evidence type="ECO:0000256" key="2">
    <source>
        <dbReference type="ARBA" id="ARBA00022630"/>
    </source>
</evidence>
<dbReference type="OrthoDB" id="10016252at2759"/>
<dbReference type="Gene3D" id="3.50.50.60">
    <property type="entry name" value="FAD/NAD(P)-binding domain"/>
    <property type="match status" value="1"/>
</dbReference>
<comment type="cofactor">
    <cofactor evidence="1">
        <name>FAD</name>
        <dbReference type="ChEBI" id="CHEBI:57692"/>
    </cofactor>
</comment>
<keyword evidence="4" id="KW-0560">Oxidoreductase</keyword>
<dbReference type="GO" id="GO:0016709">
    <property type="term" value="F:oxidoreductase activity, acting on paired donors, with incorporation or reduction of molecular oxygen, NAD(P)H as one donor, and incorporation of one atom of oxygen"/>
    <property type="evidence" value="ECO:0007669"/>
    <property type="project" value="UniProtKB-ARBA"/>
</dbReference>
<comment type="caution">
    <text evidence="6">The sequence shown here is derived from an EMBL/GenBank/DDBJ whole genome shotgun (WGS) entry which is preliminary data.</text>
</comment>
<sequence>MAIDTSKNETPVLIIGAGPVGLFLALRLSQSGVPVTVIEANSGLDDSTKALTHMPTIYPDFKRAGILDDVLNAAGELRSTSAYFRRTSDKSVITKLPIPPGKPGPCLLPQGHFCKILLKHSQRAGAQVLFGHRFESVRAQEGSRVHVDVSSDDGVKKTFDARFLVAADGGKSAVRKAAGIEFEGETLPAQLVATDLYYPFEKFGWSATDANFFADPQDYGLITPIDGKGLWRCSFGLQLNKDSGEGSRKEGLSMNEIESAVPRKFEKMLPSEPGKKPEGWKLVQIAPYKAQQLCAKTMRKRSVVLVGDAAHLTNPYAGMGLNTGIFDASSLADALVSIVQRDASDSLLDKWSDARRNMFLKVVDPMSRAAYWAFQDPDTDSLPDRHPMFKAMKAGPNAKPPELGTDVSKFVEFK</sequence>
<keyword evidence="2" id="KW-0285">Flavoprotein</keyword>
<dbReference type="Proteomes" id="UP000799772">
    <property type="component" value="Unassembled WGS sequence"/>
</dbReference>
<proteinExistence type="predicted"/>
<keyword evidence="7" id="KW-1185">Reference proteome</keyword>
<dbReference type="PANTHER" id="PTHR43004">
    <property type="entry name" value="TRK SYSTEM POTASSIUM UPTAKE PROTEIN"/>
    <property type="match status" value="1"/>
</dbReference>
<dbReference type="PANTHER" id="PTHR43004:SF19">
    <property type="entry name" value="BINDING MONOOXYGENASE, PUTATIVE (JCVI)-RELATED"/>
    <property type="match status" value="1"/>
</dbReference>
<evidence type="ECO:0000256" key="1">
    <source>
        <dbReference type="ARBA" id="ARBA00001974"/>
    </source>
</evidence>
<evidence type="ECO:0000313" key="6">
    <source>
        <dbReference type="EMBL" id="KAF2103920.1"/>
    </source>
</evidence>
<dbReference type="InterPro" id="IPR036188">
    <property type="entry name" value="FAD/NAD-bd_sf"/>
</dbReference>
<dbReference type="InterPro" id="IPR002938">
    <property type="entry name" value="FAD-bd"/>
</dbReference>
<dbReference type="GO" id="GO:0071949">
    <property type="term" value="F:FAD binding"/>
    <property type="evidence" value="ECO:0007669"/>
    <property type="project" value="InterPro"/>
</dbReference>
<protein>
    <submittedName>
        <fullName evidence="6">FAD/NAD(P)-binding domain-containing protein</fullName>
    </submittedName>
</protein>
<evidence type="ECO:0000259" key="5">
    <source>
        <dbReference type="Pfam" id="PF01494"/>
    </source>
</evidence>